<keyword evidence="5" id="KW-0119">Carbohydrate metabolism</keyword>
<dbReference type="SFLD" id="SFLDG01129">
    <property type="entry name" value="C1.5:_HAD__Beta-PGM__Phosphata"/>
    <property type="match status" value="1"/>
</dbReference>
<dbReference type="Gene3D" id="1.10.150.240">
    <property type="entry name" value="Putative phosphatase, domain 2"/>
    <property type="match status" value="1"/>
</dbReference>
<dbReference type="PANTHER" id="PTHR46193">
    <property type="entry name" value="6-PHOSPHOGLUCONATE PHOSPHATASE"/>
    <property type="match status" value="1"/>
</dbReference>
<protein>
    <submittedName>
        <fullName evidence="6">HAD family hydrolase</fullName>
    </submittedName>
</protein>
<evidence type="ECO:0000256" key="3">
    <source>
        <dbReference type="ARBA" id="ARBA00022723"/>
    </source>
</evidence>
<keyword evidence="6" id="KW-0378">Hydrolase</keyword>
<evidence type="ECO:0000256" key="2">
    <source>
        <dbReference type="ARBA" id="ARBA00006171"/>
    </source>
</evidence>
<dbReference type="EMBL" id="VBWN01000003">
    <property type="protein sequence ID" value="TLF42463.1"/>
    <property type="molecule type" value="Genomic_DNA"/>
</dbReference>
<dbReference type="Pfam" id="PF13419">
    <property type="entry name" value="HAD_2"/>
    <property type="match status" value="1"/>
</dbReference>
<dbReference type="GO" id="GO:0046872">
    <property type="term" value="F:metal ion binding"/>
    <property type="evidence" value="ECO:0007669"/>
    <property type="project" value="UniProtKB-KW"/>
</dbReference>
<dbReference type="AlphaFoldDB" id="A0A5R8LYR8"/>
<comment type="similarity">
    <text evidence="2">Belongs to the HAD-like hydrolase superfamily. CbbY/CbbZ/Gph/YieH family.</text>
</comment>
<dbReference type="NCBIfam" id="TIGR01509">
    <property type="entry name" value="HAD-SF-IA-v3"/>
    <property type="match status" value="1"/>
</dbReference>
<dbReference type="SUPFAM" id="SSF56784">
    <property type="entry name" value="HAD-like"/>
    <property type="match status" value="1"/>
</dbReference>
<dbReference type="CDD" id="cd07505">
    <property type="entry name" value="HAD_BPGM-like"/>
    <property type="match status" value="1"/>
</dbReference>
<name>A0A5R8LYR8_LACZE</name>
<comment type="cofactor">
    <cofactor evidence="1">
        <name>Mg(2+)</name>
        <dbReference type="ChEBI" id="CHEBI:18420"/>
    </cofactor>
</comment>
<dbReference type="PANTHER" id="PTHR46193:SF18">
    <property type="entry name" value="HEXITOL PHOSPHATASE B"/>
    <property type="match status" value="1"/>
</dbReference>
<dbReference type="InterPro" id="IPR036412">
    <property type="entry name" value="HAD-like_sf"/>
</dbReference>
<dbReference type="InterPro" id="IPR023214">
    <property type="entry name" value="HAD_sf"/>
</dbReference>
<reference evidence="6 7" key="1">
    <citation type="submission" date="2019-05" db="EMBL/GenBank/DDBJ databases">
        <title>Genome-based reclassification of Lactobacillus casei as Lactobacillus casei subsp. casei. subsp.nov., description of Lactobacillus casei subsp. zeae subsp. nov., and emended description of Lactobacillus casei.</title>
        <authorList>
            <person name="Huang C.-H."/>
        </authorList>
    </citation>
    <scope>NUCLEOTIDE SEQUENCE [LARGE SCALE GENOMIC DNA]</scope>
    <source>
        <strain evidence="6 7">CRBIP24.58</strain>
    </source>
</reference>
<evidence type="ECO:0000256" key="4">
    <source>
        <dbReference type="ARBA" id="ARBA00022842"/>
    </source>
</evidence>
<dbReference type="Gene3D" id="3.40.50.1000">
    <property type="entry name" value="HAD superfamily/HAD-like"/>
    <property type="match status" value="1"/>
</dbReference>
<dbReference type="InterPro" id="IPR006439">
    <property type="entry name" value="HAD-SF_hydro_IA"/>
</dbReference>
<sequence>MTGIIFDFNGTLFADADKQEVSWRRFAERYANKQLTDQEFDDHVHGQNAELTLTYLFGRQLTKDEIVHYAELKEAIYRDLCVADVKNFHLLLGATSFLDELCAMHTPITIATASGKRNVDFFFDSFKLSQWFDLRQVVFDDGTMKSKPDPEPFLKAAAKLQCPPSKTVVFEDSSSGFTAATAAGAKHVVGIVTNDNRTRLENDDRLSLVLDDYRVLKTPVIRRLLA</sequence>
<proteinExistence type="inferred from homology"/>
<accession>A0A5R8LYR8</accession>
<gene>
    <name evidence="6" type="ORF">FEI14_06110</name>
</gene>
<dbReference type="InterPro" id="IPR051600">
    <property type="entry name" value="Beta-PGM-like"/>
</dbReference>
<comment type="caution">
    <text evidence="6">The sequence shown here is derived from an EMBL/GenBank/DDBJ whole genome shotgun (WGS) entry which is preliminary data.</text>
</comment>
<dbReference type="InterPro" id="IPR023198">
    <property type="entry name" value="PGP-like_dom2"/>
</dbReference>
<organism evidence="6 7">
    <name type="scientific">Lacticaseibacillus zeae</name>
    <name type="common">Lactobacillus zeae</name>
    <dbReference type="NCBI Taxonomy" id="57037"/>
    <lineage>
        <taxon>Bacteria</taxon>
        <taxon>Bacillati</taxon>
        <taxon>Bacillota</taxon>
        <taxon>Bacilli</taxon>
        <taxon>Lactobacillales</taxon>
        <taxon>Lactobacillaceae</taxon>
        <taxon>Lacticaseibacillus</taxon>
    </lineage>
</organism>
<evidence type="ECO:0000256" key="5">
    <source>
        <dbReference type="ARBA" id="ARBA00023277"/>
    </source>
</evidence>
<dbReference type="SFLD" id="SFLDS00003">
    <property type="entry name" value="Haloacid_Dehalogenase"/>
    <property type="match status" value="1"/>
</dbReference>
<evidence type="ECO:0000313" key="7">
    <source>
        <dbReference type="Proteomes" id="UP000307781"/>
    </source>
</evidence>
<keyword evidence="3" id="KW-0479">Metal-binding</keyword>
<keyword evidence="4" id="KW-0460">Magnesium</keyword>
<dbReference type="RefSeq" id="WP_138117875.1">
    <property type="nucleotide sequence ID" value="NZ_VBWN01000003.1"/>
</dbReference>
<evidence type="ECO:0000256" key="1">
    <source>
        <dbReference type="ARBA" id="ARBA00001946"/>
    </source>
</evidence>
<evidence type="ECO:0000313" key="6">
    <source>
        <dbReference type="EMBL" id="TLF42463.1"/>
    </source>
</evidence>
<dbReference type="InterPro" id="IPR041492">
    <property type="entry name" value="HAD_2"/>
</dbReference>
<dbReference type="Proteomes" id="UP000307781">
    <property type="component" value="Unassembled WGS sequence"/>
</dbReference>
<dbReference type="GO" id="GO:0016787">
    <property type="term" value="F:hydrolase activity"/>
    <property type="evidence" value="ECO:0007669"/>
    <property type="project" value="UniProtKB-KW"/>
</dbReference>